<evidence type="ECO:0000313" key="3">
    <source>
        <dbReference type="Proteomes" id="UP000555448"/>
    </source>
</evidence>
<keyword evidence="1" id="KW-0732">Signal</keyword>
<evidence type="ECO:0000313" key="2">
    <source>
        <dbReference type="EMBL" id="MBB4860411.1"/>
    </source>
</evidence>
<comment type="caution">
    <text evidence="2">The sequence shown here is derived from an EMBL/GenBank/DDBJ whole genome shotgun (WGS) entry which is preliminary data.</text>
</comment>
<evidence type="ECO:0000256" key="1">
    <source>
        <dbReference type="SAM" id="SignalP"/>
    </source>
</evidence>
<protein>
    <recommendedName>
        <fullName evidence="4">Lipoprotein</fullName>
    </recommendedName>
</protein>
<reference evidence="2 3" key="1">
    <citation type="submission" date="2020-08" db="EMBL/GenBank/DDBJ databases">
        <title>Functional genomics of gut bacteria from endangered species of beetles.</title>
        <authorList>
            <person name="Carlos-Shanley C."/>
        </authorList>
    </citation>
    <scope>NUCLEOTIDE SEQUENCE [LARGE SCALE GENOMIC DNA]</scope>
    <source>
        <strain evidence="2 3">S00245</strain>
    </source>
</reference>
<dbReference type="PROSITE" id="PS51257">
    <property type="entry name" value="PROKAR_LIPOPROTEIN"/>
    <property type="match status" value="1"/>
</dbReference>
<keyword evidence="3" id="KW-1185">Reference proteome</keyword>
<feature type="signal peptide" evidence="1">
    <location>
        <begin position="1"/>
        <end position="20"/>
    </location>
</feature>
<sequence>MIAVRRTCLLFPVAAAMALAGCGMCKDPKVRFDGYYLAAKEPLGAAPTLG</sequence>
<dbReference type="AlphaFoldDB" id="A0A7W7KCT5"/>
<proteinExistence type="predicted"/>
<name>A0A7W7KCT5_9SPHN</name>
<dbReference type="EMBL" id="JACHLR010000021">
    <property type="protein sequence ID" value="MBB4860411.1"/>
    <property type="molecule type" value="Genomic_DNA"/>
</dbReference>
<gene>
    <name evidence="2" type="ORF">HNO88_003754</name>
</gene>
<evidence type="ECO:0008006" key="4">
    <source>
        <dbReference type="Google" id="ProtNLM"/>
    </source>
</evidence>
<accession>A0A7W7KCT5</accession>
<feature type="chain" id="PRO_5030928766" description="Lipoprotein" evidence="1">
    <location>
        <begin position="21"/>
        <end position="50"/>
    </location>
</feature>
<dbReference type="RefSeq" id="WP_184249116.1">
    <property type="nucleotide sequence ID" value="NZ_JACHLR010000021.1"/>
</dbReference>
<dbReference type="Proteomes" id="UP000555448">
    <property type="component" value="Unassembled WGS sequence"/>
</dbReference>
<organism evidence="2 3">
    <name type="scientific">Novosphingobium chloroacetimidivorans</name>
    <dbReference type="NCBI Taxonomy" id="1428314"/>
    <lineage>
        <taxon>Bacteria</taxon>
        <taxon>Pseudomonadati</taxon>
        <taxon>Pseudomonadota</taxon>
        <taxon>Alphaproteobacteria</taxon>
        <taxon>Sphingomonadales</taxon>
        <taxon>Sphingomonadaceae</taxon>
        <taxon>Novosphingobium</taxon>
    </lineage>
</organism>